<feature type="transmembrane region" description="Helical" evidence="1">
    <location>
        <begin position="118"/>
        <end position="138"/>
    </location>
</feature>
<keyword evidence="1" id="KW-0812">Transmembrane</keyword>
<proteinExistence type="predicted"/>
<protein>
    <submittedName>
        <fullName evidence="3">DUF4396 domain-containing protein</fullName>
    </submittedName>
</protein>
<dbReference type="EMBL" id="CP098747">
    <property type="protein sequence ID" value="USG59551.1"/>
    <property type="molecule type" value="Genomic_DNA"/>
</dbReference>
<gene>
    <name evidence="3" type="ORF">NBZ79_10155</name>
</gene>
<evidence type="ECO:0000256" key="1">
    <source>
        <dbReference type="SAM" id="Phobius"/>
    </source>
</evidence>
<feature type="transmembrane region" description="Helical" evidence="1">
    <location>
        <begin position="87"/>
        <end position="106"/>
    </location>
</feature>
<sequence>MSFTETVVGINWACRPTWRRASVNTLWCLVGCSIGDMGTILFFQLTGIPWPTLAIMALAIVNGLLTSIALETIVLSRQMVFKLAFKTAIGMSLISMISMEVAMNYIDYLFTGGARLTLWVLPLMWFAGFITPLPYNYWRLKALGKACH</sequence>
<feature type="transmembrane region" description="Helical" evidence="1">
    <location>
        <begin position="53"/>
        <end position="75"/>
    </location>
</feature>
<dbReference type="InterPro" id="IPR025509">
    <property type="entry name" value="DUF4396"/>
</dbReference>
<accession>A0ABY4VY26</accession>
<dbReference type="Pfam" id="PF14342">
    <property type="entry name" value="DUF4396"/>
    <property type="match status" value="1"/>
</dbReference>
<name>A0ABY4VY26_9PROT</name>
<keyword evidence="1" id="KW-1133">Transmembrane helix</keyword>
<dbReference type="RefSeq" id="WP_251932272.1">
    <property type="nucleotide sequence ID" value="NZ_CP098747.1"/>
</dbReference>
<evidence type="ECO:0000313" key="3">
    <source>
        <dbReference type="EMBL" id="USG59551.1"/>
    </source>
</evidence>
<evidence type="ECO:0000313" key="4">
    <source>
        <dbReference type="Proteomes" id="UP001056291"/>
    </source>
</evidence>
<feature type="transmembrane region" description="Helical" evidence="1">
    <location>
        <begin position="25"/>
        <end position="47"/>
    </location>
</feature>
<reference evidence="3" key="1">
    <citation type="submission" date="2022-06" db="EMBL/GenBank/DDBJ databases">
        <title>Sneathiella actinostolidae sp. nov., isolated from a sea anemonein the Western Pacific Ocean.</title>
        <authorList>
            <person name="Wei M.J."/>
        </authorList>
    </citation>
    <scope>NUCLEOTIDE SEQUENCE</scope>
    <source>
        <strain evidence="3">PHK-P5</strain>
    </source>
</reference>
<dbReference type="Proteomes" id="UP001056291">
    <property type="component" value="Chromosome"/>
</dbReference>
<keyword evidence="4" id="KW-1185">Reference proteome</keyword>
<feature type="domain" description="DUF4396" evidence="2">
    <location>
        <begin position="17"/>
        <end position="145"/>
    </location>
</feature>
<organism evidence="3 4">
    <name type="scientific">Sneathiella marina</name>
    <dbReference type="NCBI Taxonomy" id="2950108"/>
    <lineage>
        <taxon>Bacteria</taxon>
        <taxon>Pseudomonadati</taxon>
        <taxon>Pseudomonadota</taxon>
        <taxon>Alphaproteobacteria</taxon>
        <taxon>Sneathiellales</taxon>
        <taxon>Sneathiellaceae</taxon>
        <taxon>Sneathiella</taxon>
    </lineage>
</organism>
<keyword evidence="1" id="KW-0472">Membrane</keyword>
<evidence type="ECO:0000259" key="2">
    <source>
        <dbReference type="Pfam" id="PF14342"/>
    </source>
</evidence>